<protein>
    <recommendedName>
        <fullName evidence="5">Secreted protein</fullName>
    </recommendedName>
</protein>
<gene>
    <name evidence="3" type="ORF">BJ508DRAFT_312602</name>
</gene>
<dbReference type="Proteomes" id="UP000275078">
    <property type="component" value="Unassembled WGS sequence"/>
</dbReference>
<dbReference type="AlphaFoldDB" id="A0A3N4HNA9"/>
<name>A0A3N4HNA9_ASCIM</name>
<feature type="region of interest" description="Disordered" evidence="1">
    <location>
        <begin position="218"/>
        <end position="246"/>
    </location>
</feature>
<feature type="signal peptide" evidence="2">
    <location>
        <begin position="1"/>
        <end position="21"/>
    </location>
</feature>
<evidence type="ECO:0000256" key="2">
    <source>
        <dbReference type="SAM" id="SignalP"/>
    </source>
</evidence>
<evidence type="ECO:0000313" key="3">
    <source>
        <dbReference type="EMBL" id="RPA74757.1"/>
    </source>
</evidence>
<evidence type="ECO:0000256" key="1">
    <source>
        <dbReference type="SAM" id="MobiDB-lite"/>
    </source>
</evidence>
<keyword evidence="2" id="KW-0732">Signal</keyword>
<reference evidence="3 4" key="1">
    <citation type="journal article" date="2018" name="Nat. Ecol. Evol.">
        <title>Pezizomycetes genomes reveal the molecular basis of ectomycorrhizal truffle lifestyle.</title>
        <authorList>
            <person name="Murat C."/>
            <person name="Payen T."/>
            <person name="Noel B."/>
            <person name="Kuo A."/>
            <person name="Morin E."/>
            <person name="Chen J."/>
            <person name="Kohler A."/>
            <person name="Krizsan K."/>
            <person name="Balestrini R."/>
            <person name="Da Silva C."/>
            <person name="Montanini B."/>
            <person name="Hainaut M."/>
            <person name="Levati E."/>
            <person name="Barry K.W."/>
            <person name="Belfiori B."/>
            <person name="Cichocki N."/>
            <person name="Clum A."/>
            <person name="Dockter R.B."/>
            <person name="Fauchery L."/>
            <person name="Guy J."/>
            <person name="Iotti M."/>
            <person name="Le Tacon F."/>
            <person name="Lindquist E.A."/>
            <person name="Lipzen A."/>
            <person name="Malagnac F."/>
            <person name="Mello A."/>
            <person name="Molinier V."/>
            <person name="Miyauchi S."/>
            <person name="Poulain J."/>
            <person name="Riccioni C."/>
            <person name="Rubini A."/>
            <person name="Sitrit Y."/>
            <person name="Splivallo R."/>
            <person name="Traeger S."/>
            <person name="Wang M."/>
            <person name="Zifcakova L."/>
            <person name="Wipf D."/>
            <person name="Zambonelli A."/>
            <person name="Paolocci F."/>
            <person name="Nowrousian M."/>
            <person name="Ottonello S."/>
            <person name="Baldrian P."/>
            <person name="Spatafora J.W."/>
            <person name="Henrissat B."/>
            <person name="Nagy L.G."/>
            <person name="Aury J.M."/>
            <person name="Wincker P."/>
            <person name="Grigoriev I.V."/>
            <person name="Bonfante P."/>
            <person name="Martin F.M."/>
        </authorList>
    </citation>
    <scope>NUCLEOTIDE SEQUENCE [LARGE SCALE GENOMIC DNA]</scope>
    <source>
        <strain evidence="3 4">RN42</strain>
    </source>
</reference>
<dbReference type="EMBL" id="ML119781">
    <property type="protein sequence ID" value="RPA74757.1"/>
    <property type="molecule type" value="Genomic_DNA"/>
</dbReference>
<evidence type="ECO:0008006" key="5">
    <source>
        <dbReference type="Google" id="ProtNLM"/>
    </source>
</evidence>
<feature type="chain" id="PRO_5018048668" description="Secreted protein" evidence="2">
    <location>
        <begin position="22"/>
        <end position="303"/>
    </location>
</feature>
<organism evidence="3 4">
    <name type="scientific">Ascobolus immersus RN42</name>
    <dbReference type="NCBI Taxonomy" id="1160509"/>
    <lineage>
        <taxon>Eukaryota</taxon>
        <taxon>Fungi</taxon>
        <taxon>Dikarya</taxon>
        <taxon>Ascomycota</taxon>
        <taxon>Pezizomycotina</taxon>
        <taxon>Pezizomycetes</taxon>
        <taxon>Pezizales</taxon>
        <taxon>Ascobolaceae</taxon>
        <taxon>Ascobolus</taxon>
    </lineage>
</organism>
<evidence type="ECO:0000313" key="4">
    <source>
        <dbReference type="Proteomes" id="UP000275078"/>
    </source>
</evidence>
<keyword evidence="4" id="KW-1185">Reference proteome</keyword>
<feature type="region of interest" description="Disordered" evidence="1">
    <location>
        <begin position="284"/>
        <end position="303"/>
    </location>
</feature>
<feature type="compositionally biased region" description="Basic and acidic residues" evidence="1">
    <location>
        <begin position="284"/>
        <end position="293"/>
    </location>
</feature>
<proteinExistence type="predicted"/>
<accession>A0A3N4HNA9</accession>
<sequence length="303" mass="33167">MHRHIIQSLLLIRFLLPFAHQRRHLIPVKIPRRILFGPFSASVGDVPKLWSAFGPCQVENSQAQLQKLASKAKFVWDFHVRLSALLVERIAPGPNQRWFKIQLVATWWCGNAHPLLWLASSVTVDDPVETTGEILCFSPPHQIAQRQLISPGDADTRTHVTTQATPSFHSFCPDPGLLNNLKLRIHRGANLTKATAATGISKVCCIADNTCISGRDTYGDSTHSSQKEPLHLASGGDHSAPPSINFGPTVSGPPWLSRHFISELEILVVGGSSAVEMRRVANEPAKGGDEPHESGQFGQLCGQ</sequence>